<dbReference type="OrthoDB" id="9780685at2"/>
<accession>A0A810L985</accession>
<evidence type="ECO:0000256" key="4">
    <source>
        <dbReference type="SAM" id="MobiDB-lite"/>
    </source>
</evidence>
<evidence type="ECO:0000256" key="1">
    <source>
        <dbReference type="ARBA" id="ARBA00001933"/>
    </source>
</evidence>
<evidence type="ECO:0000256" key="2">
    <source>
        <dbReference type="ARBA" id="ARBA00022898"/>
    </source>
</evidence>
<dbReference type="InterPro" id="IPR015421">
    <property type="entry name" value="PyrdxlP-dep_Trfase_major"/>
</dbReference>
<dbReference type="EMBL" id="AP023354">
    <property type="protein sequence ID" value="BCJ31152.1"/>
    <property type="molecule type" value="Genomic_DNA"/>
</dbReference>
<evidence type="ECO:0000256" key="3">
    <source>
        <dbReference type="RuleBase" id="RU362118"/>
    </source>
</evidence>
<dbReference type="Proteomes" id="UP000680750">
    <property type="component" value="Chromosome"/>
</dbReference>
<organism evidence="5 6">
    <name type="scientific">Actinocatenispora sera</name>
    <dbReference type="NCBI Taxonomy" id="390989"/>
    <lineage>
        <taxon>Bacteria</taxon>
        <taxon>Bacillati</taxon>
        <taxon>Actinomycetota</taxon>
        <taxon>Actinomycetes</taxon>
        <taxon>Micromonosporales</taxon>
        <taxon>Micromonosporaceae</taxon>
        <taxon>Actinocatenispora</taxon>
    </lineage>
</organism>
<dbReference type="SUPFAM" id="SSF53383">
    <property type="entry name" value="PLP-dependent transferases"/>
    <property type="match status" value="1"/>
</dbReference>
<dbReference type="Gene3D" id="3.90.1150.10">
    <property type="entry name" value="Aspartate Aminotransferase, domain 1"/>
    <property type="match status" value="1"/>
</dbReference>
<sequence length="443" mass="45846">MDRIEQPDRSDHASRSEQPDQPDHAGRLEQSDRPDHASRSEQPDRPDHASRLEQSDRPDRVDRSGQPEPAAPAGGSGGAGAAGWRDATRVVHAGEPAATPGAPFRAGPVLAAPYHLAAEGPDGADAYGRTDNPTVRALEAAIGELEGGEAVAFASGMAAITGLLLATLTAGDTVLLPSDGYFKVREFAGTVLANRGVTVHTVPTSGPYELAELAPRLVLLETPANPGLAVCDIAEVAAASRDLGAVLAVDNTTATPLGQRPLALGADVVVASGTKALTGHSDLVLGYVATADPRLAGRLRDWRAMTGAICGPFEAWLAHRSLATLELRLARQEANAAAVVEFLAGRPEVTGLRWPGLDPLARRQLTRLPGLVTFELAGEAAATAFLRATKLVANATSFGGLHSSADRRAQFGDPVPAGLIRLSVGCEDPADLIDDLRAGLGGG</sequence>
<comment type="cofactor">
    <cofactor evidence="1 3">
        <name>pyridoxal 5'-phosphate</name>
        <dbReference type="ChEBI" id="CHEBI:597326"/>
    </cofactor>
</comment>
<keyword evidence="2 3" id="KW-0663">Pyridoxal phosphate</keyword>
<dbReference type="Gene3D" id="3.40.640.10">
    <property type="entry name" value="Type I PLP-dependent aspartate aminotransferase-like (Major domain)"/>
    <property type="match status" value="1"/>
</dbReference>
<dbReference type="NCBIfam" id="NF005758">
    <property type="entry name" value="PRK07582.1"/>
    <property type="match status" value="1"/>
</dbReference>
<dbReference type="InterPro" id="IPR015424">
    <property type="entry name" value="PyrdxlP-dep_Trfase"/>
</dbReference>
<feature type="region of interest" description="Disordered" evidence="4">
    <location>
        <begin position="1"/>
        <end position="83"/>
    </location>
</feature>
<dbReference type="PANTHER" id="PTHR11808">
    <property type="entry name" value="TRANS-SULFURATION ENZYME FAMILY MEMBER"/>
    <property type="match status" value="1"/>
</dbReference>
<comment type="similarity">
    <text evidence="3">Belongs to the trans-sulfuration enzymes family.</text>
</comment>
<name>A0A810L985_9ACTN</name>
<dbReference type="InterPro" id="IPR015422">
    <property type="entry name" value="PyrdxlP-dep_Trfase_small"/>
</dbReference>
<dbReference type="KEGG" id="aser:Asera_52600"/>
<dbReference type="GO" id="GO:0005737">
    <property type="term" value="C:cytoplasm"/>
    <property type="evidence" value="ECO:0007669"/>
    <property type="project" value="TreeGrafter"/>
</dbReference>
<keyword evidence="6" id="KW-1185">Reference proteome</keyword>
<dbReference type="GO" id="GO:0019346">
    <property type="term" value="P:transsulfuration"/>
    <property type="evidence" value="ECO:0007669"/>
    <property type="project" value="InterPro"/>
</dbReference>
<feature type="compositionally biased region" description="Basic and acidic residues" evidence="4">
    <location>
        <begin position="1"/>
        <end position="65"/>
    </location>
</feature>
<evidence type="ECO:0000313" key="6">
    <source>
        <dbReference type="Proteomes" id="UP000680750"/>
    </source>
</evidence>
<dbReference type="GO" id="GO:0030170">
    <property type="term" value="F:pyridoxal phosphate binding"/>
    <property type="evidence" value="ECO:0007669"/>
    <property type="project" value="InterPro"/>
</dbReference>
<reference evidence="5" key="1">
    <citation type="submission" date="2020-08" db="EMBL/GenBank/DDBJ databases">
        <title>Whole genome shotgun sequence of Actinocatenispora sera NBRC 101916.</title>
        <authorList>
            <person name="Komaki H."/>
            <person name="Tamura T."/>
        </authorList>
    </citation>
    <scope>NUCLEOTIDE SEQUENCE</scope>
    <source>
        <strain evidence="5">NBRC 101916</strain>
    </source>
</reference>
<dbReference type="Pfam" id="PF01053">
    <property type="entry name" value="Cys_Met_Meta_PP"/>
    <property type="match status" value="1"/>
</dbReference>
<dbReference type="GO" id="GO:0004123">
    <property type="term" value="F:cystathionine gamma-lyase activity"/>
    <property type="evidence" value="ECO:0007669"/>
    <property type="project" value="TreeGrafter"/>
</dbReference>
<proteinExistence type="inferred from homology"/>
<protein>
    <submittedName>
        <fullName evidence="5">Putative cystathionine gamma-lyase</fullName>
    </submittedName>
</protein>
<dbReference type="GO" id="GO:0019343">
    <property type="term" value="P:cysteine biosynthetic process via cystathionine"/>
    <property type="evidence" value="ECO:0007669"/>
    <property type="project" value="TreeGrafter"/>
</dbReference>
<gene>
    <name evidence="5" type="primary">cysA</name>
    <name evidence="5" type="ORF">Asera_52600</name>
</gene>
<dbReference type="InterPro" id="IPR000277">
    <property type="entry name" value="Cys/Met-Metab_PyrdxlP-dep_enz"/>
</dbReference>
<evidence type="ECO:0000313" key="5">
    <source>
        <dbReference type="EMBL" id="BCJ31152.1"/>
    </source>
</evidence>
<dbReference type="PANTHER" id="PTHR11808:SF85">
    <property type="entry name" value="CYSTATHIONINE GAMMA-LYASE-RELATED"/>
    <property type="match status" value="1"/>
</dbReference>
<dbReference type="AlphaFoldDB" id="A0A810L985"/>